<dbReference type="KEGG" id="lsd:EMK97_03965"/>
<dbReference type="RefSeq" id="WP_130599644.1">
    <property type="nucleotide sequence ID" value="NZ_CP034759.1"/>
</dbReference>
<proteinExistence type="predicted"/>
<organism evidence="1 2">
    <name type="scientific">Litorilituus sediminis</name>
    <dbReference type="NCBI Taxonomy" id="718192"/>
    <lineage>
        <taxon>Bacteria</taxon>
        <taxon>Pseudomonadati</taxon>
        <taxon>Pseudomonadota</taxon>
        <taxon>Gammaproteobacteria</taxon>
        <taxon>Alteromonadales</taxon>
        <taxon>Colwelliaceae</taxon>
        <taxon>Litorilituus</taxon>
    </lineage>
</organism>
<name>A0A4P6P4E1_9GAMM</name>
<dbReference type="OrthoDB" id="6227657at2"/>
<gene>
    <name evidence="1" type="ORF">EMK97_03965</name>
</gene>
<accession>A0A4P6P4E1</accession>
<reference evidence="1 2" key="1">
    <citation type="submission" date="2018-12" db="EMBL/GenBank/DDBJ databases">
        <title>Complete genome of Litorilituus sediminis.</title>
        <authorList>
            <person name="Liu A."/>
            <person name="Rong J."/>
        </authorList>
    </citation>
    <scope>NUCLEOTIDE SEQUENCE [LARGE SCALE GENOMIC DNA]</scope>
    <source>
        <strain evidence="1 2">JCM 17549</strain>
    </source>
</reference>
<dbReference type="AlphaFoldDB" id="A0A4P6P4E1"/>
<keyword evidence="2" id="KW-1185">Reference proteome</keyword>
<evidence type="ECO:0000313" key="1">
    <source>
        <dbReference type="EMBL" id="QBG34949.1"/>
    </source>
</evidence>
<evidence type="ECO:0000313" key="2">
    <source>
        <dbReference type="Proteomes" id="UP000290244"/>
    </source>
</evidence>
<dbReference type="Proteomes" id="UP000290244">
    <property type="component" value="Chromosome"/>
</dbReference>
<protein>
    <submittedName>
        <fullName evidence="1">Uncharacterized protein</fullName>
    </submittedName>
</protein>
<sequence length="109" mass="13038">MTINTWFTQLLFRFSNVFTRKSAYKNKEKLTEQTSRLSLERKMAAREVKYLNSFTHWPTATARENTHANKNFFFDINKIKINHFTSKKSPERKQILNIQPETVILKRKA</sequence>
<dbReference type="EMBL" id="CP034759">
    <property type="protein sequence ID" value="QBG34949.1"/>
    <property type="molecule type" value="Genomic_DNA"/>
</dbReference>